<keyword evidence="1" id="KW-0732">Signal</keyword>
<name>A0A840K7U0_9FLAO</name>
<reference evidence="2 3" key="1">
    <citation type="submission" date="2020-08" db="EMBL/GenBank/DDBJ databases">
        <title>Functional genomics of gut bacteria from endangered species of beetles.</title>
        <authorList>
            <person name="Carlos-Shanley C."/>
        </authorList>
    </citation>
    <scope>NUCLEOTIDE SEQUENCE [LARGE SCALE GENOMIC DNA]</scope>
    <source>
        <strain evidence="2 3">S00151</strain>
    </source>
</reference>
<evidence type="ECO:0000256" key="1">
    <source>
        <dbReference type="SAM" id="SignalP"/>
    </source>
</evidence>
<dbReference type="AlphaFoldDB" id="A0A840K7U0"/>
<dbReference type="EMBL" id="JACHLE010000001">
    <property type="protein sequence ID" value="MBB4805276.1"/>
    <property type="molecule type" value="Genomic_DNA"/>
</dbReference>
<dbReference type="Proteomes" id="UP000592180">
    <property type="component" value="Unassembled WGS sequence"/>
</dbReference>
<evidence type="ECO:0000313" key="3">
    <source>
        <dbReference type="Proteomes" id="UP000592180"/>
    </source>
</evidence>
<feature type="chain" id="PRO_5032369508" evidence="1">
    <location>
        <begin position="20"/>
        <end position="92"/>
    </location>
</feature>
<comment type="caution">
    <text evidence="2">The sequence shown here is derived from an EMBL/GenBank/DDBJ whole genome shotgun (WGS) entry which is preliminary data.</text>
</comment>
<organism evidence="2 3">
    <name type="scientific">Chryseobacterium defluvii</name>
    <dbReference type="NCBI Taxonomy" id="160396"/>
    <lineage>
        <taxon>Bacteria</taxon>
        <taxon>Pseudomonadati</taxon>
        <taxon>Bacteroidota</taxon>
        <taxon>Flavobacteriia</taxon>
        <taxon>Flavobacteriales</taxon>
        <taxon>Weeksellaceae</taxon>
        <taxon>Chryseobacterium group</taxon>
        <taxon>Chryseobacterium</taxon>
    </lineage>
</organism>
<feature type="signal peptide" evidence="1">
    <location>
        <begin position="1"/>
        <end position="19"/>
    </location>
</feature>
<evidence type="ECO:0000313" key="2">
    <source>
        <dbReference type="EMBL" id="MBB4805276.1"/>
    </source>
</evidence>
<gene>
    <name evidence="2" type="ORF">HNP38_000548</name>
</gene>
<proteinExistence type="predicted"/>
<sequence length="92" mass="10824">MKKLFLILILLLFAGKTFSRSQGQMNRRLKEESVPKDILSDNYILVVKIPYDKKVWINKYTIIMTEHYKGKFEIVPFSKSIEGNLLSQLLIF</sequence>
<accession>A0A840K7U0</accession>
<keyword evidence="3" id="KW-1185">Reference proteome</keyword>
<dbReference type="RefSeq" id="WP_184184081.1">
    <property type="nucleotide sequence ID" value="NZ_JACHLE010000001.1"/>
</dbReference>
<protein>
    <submittedName>
        <fullName evidence="2">Uncharacterized protein</fullName>
    </submittedName>
</protein>